<accession>A0ACD3SP51</accession>
<evidence type="ECO:0000313" key="2">
    <source>
        <dbReference type="Proteomes" id="UP000004277"/>
    </source>
</evidence>
<keyword evidence="2" id="KW-1185">Reference proteome</keyword>
<comment type="caution">
    <text evidence="1">The sequence shown here is derived from an EMBL/GenBank/DDBJ whole genome shotgun (WGS) entry which is preliminary data.</text>
</comment>
<dbReference type="Proteomes" id="UP000004277">
    <property type="component" value="Unassembled WGS sequence"/>
</dbReference>
<sequence>MTDRATRSTPRRVLVVCTRLIGDVLLSTPLVRSLKQAWPNAEVDVLVFEGTDGVLAGNPDIHRILTTPRREPLRSKIAYLRPLWRTYDLAVAVTPSDRARLYGWAAARRRVGLVTPGAKDWAKRWLLHVREPFDNVHTHTVTMGLQLARALDLAPAYAVVPPTAGGVGWARLTARLAAEGRPLPEGRFAVVHVAPRFTYKRWHVAGWRTLIAWLRQQGLAIVLTGGPDAEERAYVDEIMAGVEGPVTDLVGALKIPETADVISHAALFVGPDTMATHMAAATGVPVVALFGPSNPVKWAPWPAAWTQLDSPWRMQGSQRQGNVFLVQGAGPCVPCAQEGCDRHRRSASRCLDELPAATVIDAAARMLGQVPAAPLRMVTSAASAT</sequence>
<organism evidence="1 2">
    <name type="scientific">Imbroritus primus</name>
    <dbReference type="NCBI Taxonomy" id="3058603"/>
    <lineage>
        <taxon>Bacteria</taxon>
        <taxon>Pseudomonadati</taxon>
        <taxon>Pseudomonadota</taxon>
        <taxon>Betaproteobacteria</taxon>
        <taxon>Burkholderiales</taxon>
        <taxon>Burkholderiaceae</taxon>
        <taxon>Imbroritus</taxon>
    </lineage>
</organism>
<gene>
    <name evidence="1" type="ORF">MW7_010505</name>
</gene>
<name>A0ACD3SP51_9BURK</name>
<dbReference type="EMBL" id="AKCV02000017">
    <property type="protein sequence ID" value="TMS57892.1"/>
    <property type="molecule type" value="Genomic_DNA"/>
</dbReference>
<evidence type="ECO:0000313" key="1">
    <source>
        <dbReference type="EMBL" id="TMS57892.1"/>
    </source>
</evidence>
<proteinExistence type="predicted"/>
<reference evidence="1" key="1">
    <citation type="submission" date="2019-05" db="EMBL/GenBank/DDBJ databases">
        <title>Revised genome assembly of Burkholderiaceae (previously Ralstonia) sp. PBA.</title>
        <authorList>
            <person name="Gan H.M."/>
        </authorList>
    </citation>
    <scope>NUCLEOTIDE SEQUENCE</scope>
    <source>
        <strain evidence="1">PBA</strain>
    </source>
</reference>
<protein>
    <submittedName>
        <fullName evidence="1">Glycosyltransferase family 9 protein</fullName>
    </submittedName>
</protein>